<feature type="region of interest" description="Disordered" evidence="1">
    <location>
        <begin position="45"/>
        <end position="66"/>
    </location>
</feature>
<sequence>QQHSKLSSFKSSSLSVSVNRGINRGKSKSKKIKIEELGENQNQGIRGKLESSDQASFPSIIASTFL</sequence>
<organism evidence="2 3">
    <name type="scientific">Kingdonia uniflora</name>
    <dbReference type="NCBI Taxonomy" id="39325"/>
    <lineage>
        <taxon>Eukaryota</taxon>
        <taxon>Viridiplantae</taxon>
        <taxon>Streptophyta</taxon>
        <taxon>Embryophyta</taxon>
        <taxon>Tracheophyta</taxon>
        <taxon>Spermatophyta</taxon>
        <taxon>Magnoliopsida</taxon>
        <taxon>Ranunculales</taxon>
        <taxon>Circaeasteraceae</taxon>
        <taxon>Kingdonia</taxon>
    </lineage>
</organism>
<keyword evidence="3" id="KW-1185">Reference proteome</keyword>
<reference evidence="2 3" key="1">
    <citation type="journal article" date="2020" name="IScience">
        <title>Genome Sequencing of the Endangered Kingdonia uniflora (Circaeasteraceae, Ranunculales) Reveals Potential Mechanisms of Evolutionary Specialization.</title>
        <authorList>
            <person name="Sun Y."/>
            <person name="Deng T."/>
            <person name="Zhang A."/>
            <person name="Moore M.J."/>
            <person name="Landis J.B."/>
            <person name="Lin N."/>
            <person name="Zhang H."/>
            <person name="Zhang X."/>
            <person name="Huang J."/>
            <person name="Zhang X."/>
            <person name="Sun H."/>
            <person name="Wang H."/>
        </authorList>
    </citation>
    <scope>NUCLEOTIDE SEQUENCE [LARGE SCALE GENOMIC DNA]</scope>
    <source>
        <strain evidence="2">TB1705</strain>
        <tissue evidence="2">Leaf</tissue>
    </source>
</reference>
<feature type="compositionally biased region" description="Polar residues" evidence="1">
    <location>
        <begin position="52"/>
        <end position="66"/>
    </location>
</feature>
<evidence type="ECO:0000256" key="1">
    <source>
        <dbReference type="SAM" id="MobiDB-lite"/>
    </source>
</evidence>
<proteinExistence type="predicted"/>
<dbReference type="Proteomes" id="UP000541444">
    <property type="component" value="Unassembled WGS sequence"/>
</dbReference>
<accession>A0A7J7LML0</accession>
<name>A0A7J7LML0_9MAGN</name>
<dbReference type="EMBL" id="JACGCM010002161">
    <property type="protein sequence ID" value="KAF6143896.1"/>
    <property type="molecule type" value="Genomic_DNA"/>
</dbReference>
<comment type="caution">
    <text evidence="2">The sequence shown here is derived from an EMBL/GenBank/DDBJ whole genome shotgun (WGS) entry which is preliminary data.</text>
</comment>
<dbReference type="AlphaFoldDB" id="A0A7J7LML0"/>
<evidence type="ECO:0000313" key="2">
    <source>
        <dbReference type="EMBL" id="KAF6143896.1"/>
    </source>
</evidence>
<protein>
    <submittedName>
        <fullName evidence="2">Uncharacterized protein</fullName>
    </submittedName>
</protein>
<feature type="non-terminal residue" evidence="2">
    <location>
        <position position="1"/>
    </location>
</feature>
<evidence type="ECO:0000313" key="3">
    <source>
        <dbReference type="Proteomes" id="UP000541444"/>
    </source>
</evidence>
<gene>
    <name evidence="2" type="ORF">GIB67_001690</name>
</gene>